<proteinExistence type="predicted"/>
<evidence type="ECO:0000313" key="2">
    <source>
        <dbReference type="Proteomes" id="UP000501926"/>
    </source>
</evidence>
<sequence length="56" mass="6406">MEPQEVIVTFLGTDKNGLLHQEIYKIAEIGGSFDFLNAPEEDIYSDNDLKVKYKND</sequence>
<dbReference type="RefSeq" id="WP_164995294.1">
    <property type="nucleotide sequence ID" value="NZ_CP049055.1"/>
</dbReference>
<reference evidence="1 2" key="1">
    <citation type="submission" date="2020-02" db="EMBL/GenBank/DDBJ databases">
        <title>Newly sequenced genome of strain CSTR1 showed variability in Candidatus Kuenenia stuttgartiensis genomes.</title>
        <authorList>
            <person name="Ding C."/>
            <person name="Adrian L."/>
        </authorList>
    </citation>
    <scope>NUCLEOTIDE SEQUENCE [LARGE SCALE GENOMIC DNA]</scope>
    <source>
        <strain evidence="1 2">CSTR1</strain>
    </source>
</reference>
<accession>A0A6G7GTR0</accession>
<dbReference type="Proteomes" id="UP000501926">
    <property type="component" value="Chromosome"/>
</dbReference>
<organism evidence="1 2">
    <name type="scientific">Kuenenia stuttgartiensis</name>
    <dbReference type="NCBI Taxonomy" id="174633"/>
    <lineage>
        <taxon>Bacteria</taxon>
        <taxon>Pseudomonadati</taxon>
        <taxon>Planctomycetota</taxon>
        <taxon>Candidatus Brocadiia</taxon>
        <taxon>Candidatus Brocadiales</taxon>
        <taxon>Candidatus Brocadiaceae</taxon>
        <taxon>Candidatus Kuenenia</taxon>
    </lineage>
</organism>
<protein>
    <submittedName>
        <fullName evidence="1">Uncharacterized protein</fullName>
    </submittedName>
</protein>
<name>A0A6G7GTR0_KUEST</name>
<evidence type="ECO:0000313" key="1">
    <source>
        <dbReference type="EMBL" id="QII13000.1"/>
    </source>
</evidence>
<dbReference type="EMBL" id="CP049055">
    <property type="protein sequence ID" value="QII13000.1"/>
    <property type="molecule type" value="Genomic_DNA"/>
</dbReference>
<gene>
    <name evidence="1" type="ORF">KsCSTR_36210</name>
</gene>
<dbReference type="AlphaFoldDB" id="A0A6G7GTR0"/>